<dbReference type="RefSeq" id="WP_106454012.1">
    <property type="nucleotide sequence ID" value="NZ_PXYH01000017.1"/>
</dbReference>
<feature type="transmembrane region" description="Helical" evidence="5">
    <location>
        <begin position="207"/>
        <end position="224"/>
    </location>
</feature>
<comment type="subcellular location">
    <subcellularLocation>
        <location evidence="1">Membrane</location>
        <topology evidence="1">Multi-pass membrane protein</topology>
    </subcellularLocation>
</comment>
<dbReference type="InterPro" id="IPR007016">
    <property type="entry name" value="O-antigen_ligase-rel_domated"/>
</dbReference>
<evidence type="ECO:0000256" key="4">
    <source>
        <dbReference type="ARBA" id="ARBA00023136"/>
    </source>
</evidence>
<dbReference type="InterPro" id="IPR051533">
    <property type="entry name" value="WaaL-like"/>
</dbReference>
<name>A0A2P7QQ17_9GAMM</name>
<protein>
    <submittedName>
        <fullName evidence="7">O-antigen polymerase</fullName>
    </submittedName>
</protein>
<organism evidence="7 8">
    <name type="scientific">Zobellella taiwanensis</name>
    <dbReference type="NCBI Taxonomy" id="347535"/>
    <lineage>
        <taxon>Bacteria</taxon>
        <taxon>Pseudomonadati</taxon>
        <taxon>Pseudomonadota</taxon>
        <taxon>Gammaproteobacteria</taxon>
        <taxon>Aeromonadales</taxon>
        <taxon>Aeromonadaceae</taxon>
        <taxon>Zobellella</taxon>
    </lineage>
</organism>
<feature type="transmembrane region" description="Helical" evidence="5">
    <location>
        <begin position="358"/>
        <end position="378"/>
    </location>
</feature>
<dbReference type="EMBL" id="PXYH01000017">
    <property type="protein sequence ID" value="PSJ40062.1"/>
    <property type="molecule type" value="Genomic_DNA"/>
</dbReference>
<feature type="domain" description="O-antigen ligase-related" evidence="6">
    <location>
        <begin position="211"/>
        <end position="364"/>
    </location>
</feature>
<evidence type="ECO:0000313" key="7">
    <source>
        <dbReference type="EMBL" id="PSJ40062.1"/>
    </source>
</evidence>
<feature type="transmembrane region" description="Helical" evidence="5">
    <location>
        <begin position="123"/>
        <end position="145"/>
    </location>
</feature>
<keyword evidence="4 5" id="KW-0472">Membrane</keyword>
<feature type="transmembrane region" description="Helical" evidence="5">
    <location>
        <begin position="415"/>
        <end position="433"/>
    </location>
</feature>
<feature type="transmembrane region" description="Helical" evidence="5">
    <location>
        <begin position="230"/>
        <end position="247"/>
    </location>
</feature>
<feature type="transmembrane region" description="Helical" evidence="5">
    <location>
        <begin position="62"/>
        <end position="86"/>
    </location>
</feature>
<feature type="transmembrane region" description="Helical" evidence="5">
    <location>
        <begin position="32"/>
        <end position="50"/>
    </location>
</feature>
<reference evidence="7 8" key="1">
    <citation type="submission" date="2018-03" db="EMBL/GenBank/DDBJ databases">
        <title>The draft genome of Zobellella taiwanensis JCM 13381.</title>
        <authorList>
            <person name="Liu L."/>
            <person name="Li L."/>
            <person name="Wang T."/>
            <person name="Zhang X."/>
            <person name="Liang L."/>
        </authorList>
    </citation>
    <scope>NUCLEOTIDE SEQUENCE [LARGE SCALE GENOMIC DNA]</scope>
    <source>
        <strain evidence="7 8">JCM 13381</strain>
    </source>
</reference>
<feature type="transmembrane region" description="Helical" evidence="5">
    <location>
        <begin position="390"/>
        <end position="409"/>
    </location>
</feature>
<dbReference type="GO" id="GO:0016020">
    <property type="term" value="C:membrane"/>
    <property type="evidence" value="ECO:0007669"/>
    <property type="project" value="UniProtKB-SubCell"/>
</dbReference>
<evidence type="ECO:0000313" key="8">
    <source>
        <dbReference type="Proteomes" id="UP000242181"/>
    </source>
</evidence>
<sequence length="445" mass="49132">MEKRSILDSFVYVGLLGLLLWLPLPLGSNRDWSVGLLVLLVSLLGTLWAWSRLDKERPFGRVLAAAGPMVALLLATQAWVAAQWWLGLSLDVGATFQYLMLGLAYTLLFVMVLSVFHTRRRLTVLLAVLVASGTLQAFVGTFMVLSNLEWGFLTSKAVATGTFVNRNHLAGYLEITLACGIGLMMALRDGQPFNLKALLELVMSPKARLRIALVIMVIGLVMTRSRMGNTAFFISLVVIGSTFILLNKQNRLRNAVLLSSFIAIDILVISQFFGLDELKQRLSATQVEVQLVEGQLRASSNDLRDDAYRDALPALEQHWLTGSGAGSFEAIFPQYAGPELLGHFDHAHNDFIQFALEYGLLGTLPLAAFVLLALWHALRALWQRESWYRSGVGFAACMGIVSLMIHSFTDFNLQIPANAATFVVLCAIAVLAGKHDKTRTNRTRH</sequence>
<dbReference type="PANTHER" id="PTHR37422:SF13">
    <property type="entry name" value="LIPOPOLYSACCHARIDE BIOSYNTHESIS PROTEIN PA4999-RELATED"/>
    <property type="match status" value="1"/>
</dbReference>
<feature type="transmembrane region" description="Helical" evidence="5">
    <location>
        <begin position="98"/>
        <end position="116"/>
    </location>
</feature>
<keyword evidence="8" id="KW-1185">Reference proteome</keyword>
<dbReference type="Proteomes" id="UP000242181">
    <property type="component" value="Unassembled WGS sequence"/>
</dbReference>
<evidence type="ECO:0000256" key="5">
    <source>
        <dbReference type="SAM" id="Phobius"/>
    </source>
</evidence>
<dbReference type="OrthoDB" id="9783389at2"/>
<keyword evidence="2 5" id="KW-0812">Transmembrane</keyword>
<dbReference type="PANTHER" id="PTHR37422">
    <property type="entry name" value="TEICHURONIC ACID BIOSYNTHESIS PROTEIN TUAE"/>
    <property type="match status" value="1"/>
</dbReference>
<evidence type="ECO:0000256" key="2">
    <source>
        <dbReference type="ARBA" id="ARBA00022692"/>
    </source>
</evidence>
<dbReference type="AlphaFoldDB" id="A0A2P7QQ17"/>
<accession>A0A2P7QQ17</accession>
<evidence type="ECO:0000256" key="3">
    <source>
        <dbReference type="ARBA" id="ARBA00022989"/>
    </source>
</evidence>
<gene>
    <name evidence="7" type="ORF">C7I36_12395</name>
</gene>
<feature type="transmembrane region" description="Helical" evidence="5">
    <location>
        <begin position="7"/>
        <end position="26"/>
    </location>
</feature>
<keyword evidence="3 5" id="KW-1133">Transmembrane helix</keyword>
<feature type="transmembrane region" description="Helical" evidence="5">
    <location>
        <begin position="254"/>
        <end position="273"/>
    </location>
</feature>
<dbReference type="Pfam" id="PF04932">
    <property type="entry name" value="Wzy_C"/>
    <property type="match status" value="1"/>
</dbReference>
<comment type="caution">
    <text evidence="7">The sequence shown here is derived from an EMBL/GenBank/DDBJ whole genome shotgun (WGS) entry which is preliminary data.</text>
</comment>
<evidence type="ECO:0000256" key="1">
    <source>
        <dbReference type="ARBA" id="ARBA00004141"/>
    </source>
</evidence>
<evidence type="ECO:0000259" key="6">
    <source>
        <dbReference type="Pfam" id="PF04932"/>
    </source>
</evidence>
<proteinExistence type="predicted"/>
<feature type="transmembrane region" description="Helical" evidence="5">
    <location>
        <begin position="169"/>
        <end position="187"/>
    </location>
</feature>